<dbReference type="PANTHER" id="PTHR31339:SF9">
    <property type="entry name" value="PLASMIN AND FIBRONECTIN-BINDING PROTEIN A"/>
    <property type="match status" value="1"/>
</dbReference>
<protein>
    <submittedName>
        <fullName evidence="7">Glycoside hydrolase family 28</fullName>
    </submittedName>
</protein>
<keyword evidence="2 4" id="KW-0378">Hydrolase</keyword>
<dbReference type="InterPro" id="IPR011050">
    <property type="entry name" value="Pectin_lyase_fold/virulence"/>
</dbReference>
<dbReference type="Proteomes" id="UP000887566">
    <property type="component" value="Unplaced"/>
</dbReference>
<dbReference type="PANTHER" id="PTHR31339">
    <property type="entry name" value="PECTIN LYASE-RELATED"/>
    <property type="match status" value="1"/>
</dbReference>
<dbReference type="WBParaSite" id="PSAMB.scaffold48size94686.g1022.t1">
    <property type="protein sequence ID" value="PSAMB.scaffold48size94686.g1022.t1"/>
    <property type="gene ID" value="PSAMB.scaffold48size94686.g1022"/>
</dbReference>
<dbReference type="InterPro" id="IPR000743">
    <property type="entry name" value="Glyco_hydro_28"/>
</dbReference>
<dbReference type="InterPro" id="IPR051801">
    <property type="entry name" value="GH28_Enzymes"/>
</dbReference>
<comment type="similarity">
    <text evidence="1 4">Belongs to the glycosyl hydrolase 28 family.</text>
</comment>
<keyword evidence="3 4" id="KW-0326">Glycosidase</keyword>
<dbReference type="Gene3D" id="2.160.20.10">
    <property type="entry name" value="Single-stranded right-handed beta-helix, Pectin lyase-like"/>
    <property type="match status" value="1"/>
</dbReference>
<sequence length="312" mass="33799">MRISRLHILAIVCASLQVHLAPAQVFDPMNYNATGDGKTDDTNAIRAALAAARDNNGGRVLFDSQYIFLTGCFNVTSNIILDVRGTILASQNSSGYVRVQPLPWYGGGQDAQMTGELDRQSLVHSYYESNITITGGGTIDGQGEVWWNCSRYNFQGEPCNGASRPELIMFTHTTDVKIYDITLKNSPSWTLHLANCTDVHIYNTTVLAPSNSHNTDGFDIDCSVNVLLENSYYSGGDDAIAVKSGIDYLGRTFGRTTENVMVRNMSIGTSHGLSIGSEMSGGVRNITFKDIFVNGSAAGPRIKSQRGRGGTC</sequence>
<evidence type="ECO:0000256" key="5">
    <source>
        <dbReference type="SAM" id="SignalP"/>
    </source>
</evidence>
<dbReference type="AlphaFoldDB" id="A0A914WRR4"/>
<dbReference type="GO" id="GO:0005975">
    <property type="term" value="P:carbohydrate metabolic process"/>
    <property type="evidence" value="ECO:0007669"/>
    <property type="project" value="InterPro"/>
</dbReference>
<feature type="chain" id="PRO_5036780255" evidence="5">
    <location>
        <begin position="24"/>
        <end position="312"/>
    </location>
</feature>
<evidence type="ECO:0000256" key="1">
    <source>
        <dbReference type="ARBA" id="ARBA00008834"/>
    </source>
</evidence>
<evidence type="ECO:0000256" key="2">
    <source>
        <dbReference type="ARBA" id="ARBA00022801"/>
    </source>
</evidence>
<feature type="signal peptide" evidence="5">
    <location>
        <begin position="1"/>
        <end position="23"/>
    </location>
</feature>
<dbReference type="InterPro" id="IPR012334">
    <property type="entry name" value="Pectin_lyas_fold"/>
</dbReference>
<evidence type="ECO:0000256" key="3">
    <source>
        <dbReference type="ARBA" id="ARBA00023295"/>
    </source>
</evidence>
<accession>A0A914WRR4</accession>
<keyword evidence="6" id="KW-1185">Reference proteome</keyword>
<dbReference type="GO" id="GO:0004650">
    <property type="term" value="F:polygalacturonase activity"/>
    <property type="evidence" value="ECO:0007669"/>
    <property type="project" value="InterPro"/>
</dbReference>
<dbReference type="SUPFAM" id="SSF51126">
    <property type="entry name" value="Pectin lyase-like"/>
    <property type="match status" value="1"/>
</dbReference>
<name>A0A914WRR4_9BILA</name>
<evidence type="ECO:0000313" key="7">
    <source>
        <dbReference type="WBParaSite" id="PSAMB.scaffold48size94686.g1022.t1"/>
    </source>
</evidence>
<proteinExistence type="inferred from homology"/>
<evidence type="ECO:0000256" key="4">
    <source>
        <dbReference type="RuleBase" id="RU361169"/>
    </source>
</evidence>
<keyword evidence="5" id="KW-0732">Signal</keyword>
<organism evidence="6 7">
    <name type="scientific">Plectus sambesii</name>
    <dbReference type="NCBI Taxonomy" id="2011161"/>
    <lineage>
        <taxon>Eukaryota</taxon>
        <taxon>Metazoa</taxon>
        <taxon>Ecdysozoa</taxon>
        <taxon>Nematoda</taxon>
        <taxon>Chromadorea</taxon>
        <taxon>Plectida</taxon>
        <taxon>Plectina</taxon>
        <taxon>Plectoidea</taxon>
        <taxon>Plectidae</taxon>
        <taxon>Plectus</taxon>
    </lineage>
</organism>
<reference evidence="7" key="1">
    <citation type="submission" date="2022-11" db="UniProtKB">
        <authorList>
            <consortium name="WormBaseParasite"/>
        </authorList>
    </citation>
    <scope>IDENTIFICATION</scope>
</reference>
<evidence type="ECO:0000313" key="6">
    <source>
        <dbReference type="Proteomes" id="UP000887566"/>
    </source>
</evidence>
<dbReference type="Pfam" id="PF00295">
    <property type="entry name" value="Glyco_hydro_28"/>
    <property type="match status" value="1"/>
</dbReference>